<feature type="transmembrane region" description="Helical" evidence="1">
    <location>
        <begin position="233"/>
        <end position="252"/>
    </location>
</feature>
<organism evidence="3 4">
    <name type="scientific">Formicincola oecophyllae</name>
    <dbReference type="NCBI Taxonomy" id="2558361"/>
    <lineage>
        <taxon>Bacteria</taxon>
        <taxon>Pseudomonadati</taxon>
        <taxon>Pseudomonadota</taxon>
        <taxon>Alphaproteobacteria</taxon>
        <taxon>Acetobacterales</taxon>
        <taxon>Acetobacteraceae</taxon>
        <taxon>Formicincola</taxon>
    </lineage>
</organism>
<dbReference type="InterPro" id="IPR037185">
    <property type="entry name" value="EmrE-like"/>
</dbReference>
<name>A0A4Y6UD43_9PROT</name>
<keyword evidence="1" id="KW-0472">Membrane</keyword>
<dbReference type="SUPFAM" id="SSF103481">
    <property type="entry name" value="Multidrug resistance efflux transporter EmrE"/>
    <property type="match status" value="2"/>
</dbReference>
<dbReference type="EMBL" id="CP038231">
    <property type="protein sequence ID" value="QDH14498.1"/>
    <property type="molecule type" value="Genomic_DNA"/>
</dbReference>
<feature type="transmembrane region" description="Helical" evidence="1">
    <location>
        <begin position="289"/>
        <end position="308"/>
    </location>
</feature>
<dbReference type="InterPro" id="IPR000620">
    <property type="entry name" value="EamA_dom"/>
</dbReference>
<gene>
    <name evidence="3" type="ORF">E3E12_08225</name>
</gene>
<reference evidence="3 4" key="1">
    <citation type="submission" date="2019-03" db="EMBL/GenBank/DDBJ databases">
        <title>The complete genome sequence of Swingsia_sp. F3b2 LMG30590(T).</title>
        <authorList>
            <person name="Chua K.-O."/>
            <person name="Chan K.-G."/>
            <person name="See-Too W.-S."/>
        </authorList>
    </citation>
    <scope>NUCLEOTIDE SEQUENCE [LARGE SCALE GENOMIC DNA]</scope>
    <source>
        <strain evidence="3 4">F3b2</strain>
    </source>
</reference>
<dbReference type="AlphaFoldDB" id="A0A4Y6UD43"/>
<proteinExistence type="predicted"/>
<sequence length="318" mass="34072">MLGILYGLGATALWGGVFVVPEMVRPCGPLEITVGRYLAYGLLSLALVAPRLRSLARKLTWADWRGAAWLAFTGNTFYYFLLSKAVLNGGVAITSLITGFSPVVVTLIGARDKGAVPLRKLWPSLLFCAAGAVCIGWQAVARATGLGGAAAQASGSTVASETTMAVGVLCAVGSLVLWSAFTIGNSRWLKRVTVSEHDWNLLIGLCAGAQTLLLVPFMLPAVHSYSWPVWERLVVASLGVGVLASIVGNTLWGRMSRLLPLTLVGQMVVCETMFALLYGFLWARRWPSVAEWCALLCVTISVGLCVAAHRPPRRRRGR</sequence>
<dbReference type="OrthoDB" id="7216522at2"/>
<feature type="transmembrane region" description="Helical" evidence="1">
    <location>
        <begin position="87"/>
        <end position="109"/>
    </location>
</feature>
<keyword evidence="1" id="KW-1133">Transmembrane helix</keyword>
<accession>A0A4Y6UD43</accession>
<dbReference type="GO" id="GO:0016020">
    <property type="term" value="C:membrane"/>
    <property type="evidence" value="ECO:0007669"/>
    <property type="project" value="InterPro"/>
</dbReference>
<feature type="transmembrane region" description="Helical" evidence="1">
    <location>
        <begin position="201"/>
        <end position="221"/>
    </location>
</feature>
<feature type="transmembrane region" description="Helical" evidence="1">
    <location>
        <begin position="34"/>
        <end position="52"/>
    </location>
</feature>
<feature type="transmembrane region" description="Helical" evidence="1">
    <location>
        <begin position="64"/>
        <end position="81"/>
    </location>
</feature>
<protein>
    <submittedName>
        <fullName evidence="3">DMT family transporter</fullName>
    </submittedName>
</protein>
<keyword evidence="4" id="KW-1185">Reference proteome</keyword>
<dbReference type="Proteomes" id="UP000318709">
    <property type="component" value="Chromosome"/>
</dbReference>
<evidence type="ECO:0000256" key="1">
    <source>
        <dbReference type="SAM" id="Phobius"/>
    </source>
</evidence>
<feature type="transmembrane region" description="Helical" evidence="1">
    <location>
        <begin position="121"/>
        <end position="140"/>
    </location>
</feature>
<feature type="domain" description="EamA" evidence="2">
    <location>
        <begin position="2"/>
        <end position="135"/>
    </location>
</feature>
<feature type="transmembrane region" description="Helical" evidence="1">
    <location>
        <begin position="259"/>
        <end position="283"/>
    </location>
</feature>
<evidence type="ECO:0000313" key="4">
    <source>
        <dbReference type="Proteomes" id="UP000318709"/>
    </source>
</evidence>
<feature type="transmembrane region" description="Helical" evidence="1">
    <location>
        <begin position="164"/>
        <end position="181"/>
    </location>
</feature>
<evidence type="ECO:0000259" key="2">
    <source>
        <dbReference type="Pfam" id="PF00892"/>
    </source>
</evidence>
<dbReference type="Pfam" id="PF00892">
    <property type="entry name" value="EamA"/>
    <property type="match status" value="1"/>
</dbReference>
<dbReference type="KEGG" id="swf:E3E12_08225"/>
<evidence type="ECO:0000313" key="3">
    <source>
        <dbReference type="EMBL" id="QDH14498.1"/>
    </source>
</evidence>
<keyword evidence="1" id="KW-0812">Transmembrane</keyword>